<evidence type="ECO:0000256" key="4">
    <source>
        <dbReference type="ARBA" id="ARBA00022989"/>
    </source>
</evidence>
<evidence type="ECO:0000313" key="7">
    <source>
        <dbReference type="EMBL" id="CUV10074.1"/>
    </source>
</evidence>
<dbReference type="PANTHER" id="PTHR30558:SF3">
    <property type="entry name" value="BIOPOLYMER TRANSPORT PROTEIN EXBD-RELATED"/>
    <property type="match status" value="1"/>
</dbReference>
<sequence>MKLNRKVNISSDIPTASMPDIIFMLLIFFMVTTVLREYSGLDVELPKAKRIQKLKSKRHTAHIWVSKQGQISIEDKLVRSNNVRHIMYTKRAADPQLTVSIKADKAARMGLISDIHTELRKADALMLNYSSKTAID</sequence>
<dbReference type="AlphaFoldDB" id="A0A160VKT1"/>
<evidence type="ECO:0000256" key="1">
    <source>
        <dbReference type="ARBA" id="ARBA00004162"/>
    </source>
</evidence>
<keyword evidence="4 6" id="KW-1133">Transmembrane helix</keyword>
<evidence type="ECO:0000256" key="3">
    <source>
        <dbReference type="ARBA" id="ARBA00022692"/>
    </source>
</evidence>
<gene>
    <name evidence="7" type="ORF">MGWOODY_Mmi2466</name>
</gene>
<keyword evidence="2" id="KW-1003">Cell membrane</keyword>
<name>A0A160VKT1_9ZZZZ</name>
<dbReference type="GO" id="GO:0022857">
    <property type="term" value="F:transmembrane transporter activity"/>
    <property type="evidence" value="ECO:0007669"/>
    <property type="project" value="InterPro"/>
</dbReference>
<feature type="transmembrane region" description="Helical" evidence="6">
    <location>
        <begin position="21"/>
        <end position="39"/>
    </location>
</feature>
<evidence type="ECO:0000256" key="6">
    <source>
        <dbReference type="SAM" id="Phobius"/>
    </source>
</evidence>
<dbReference type="Gene3D" id="3.30.420.270">
    <property type="match status" value="1"/>
</dbReference>
<protein>
    <submittedName>
        <fullName evidence="7">Biopolymer transport protein ExbD/TolR</fullName>
    </submittedName>
</protein>
<keyword evidence="5 6" id="KW-0472">Membrane</keyword>
<dbReference type="Pfam" id="PF02472">
    <property type="entry name" value="ExbD"/>
    <property type="match status" value="1"/>
</dbReference>
<dbReference type="InterPro" id="IPR003400">
    <property type="entry name" value="ExbD"/>
</dbReference>
<dbReference type="EMBL" id="FAXC01000350">
    <property type="protein sequence ID" value="CUV10074.1"/>
    <property type="molecule type" value="Genomic_DNA"/>
</dbReference>
<proteinExistence type="predicted"/>
<organism evidence="7">
    <name type="scientific">hydrothermal vent metagenome</name>
    <dbReference type="NCBI Taxonomy" id="652676"/>
    <lineage>
        <taxon>unclassified sequences</taxon>
        <taxon>metagenomes</taxon>
        <taxon>ecological metagenomes</taxon>
    </lineage>
</organism>
<accession>A0A160VKT1</accession>
<evidence type="ECO:0000256" key="2">
    <source>
        <dbReference type="ARBA" id="ARBA00022475"/>
    </source>
</evidence>
<reference evidence="7" key="1">
    <citation type="submission" date="2015-10" db="EMBL/GenBank/DDBJ databases">
        <authorList>
            <person name="Gilbert D.G."/>
        </authorList>
    </citation>
    <scope>NUCLEOTIDE SEQUENCE</scope>
</reference>
<dbReference type="GO" id="GO:0005886">
    <property type="term" value="C:plasma membrane"/>
    <property type="evidence" value="ECO:0007669"/>
    <property type="project" value="UniProtKB-SubCell"/>
</dbReference>
<keyword evidence="3 6" id="KW-0812">Transmembrane</keyword>
<comment type="subcellular location">
    <subcellularLocation>
        <location evidence="1">Cell membrane</location>
        <topology evidence="1">Single-pass membrane protein</topology>
    </subcellularLocation>
</comment>
<dbReference type="PANTHER" id="PTHR30558">
    <property type="entry name" value="EXBD MEMBRANE COMPONENT OF PMF-DRIVEN MACROMOLECULE IMPORT SYSTEM"/>
    <property type="match status" value="1"/>
</dbReference>
<evidence type="ECO:0000256" key="5">
    <source>
        <dbReference type="ARBA" id="ARBA00023136"/>
    </source>
</evidence>